<dbReference type="InterPro" id="IPR024520">
    <property type="entry name" value="DUF3558"/>
</dbReference>
<evidence type="ECO:0000256" key="1">
    <source>
        <dbReference type="SAM" id="SignalP"/>
    </source>
</evidence>
<feature type="chain" id="PRO_5039289882" description="DUF3558 domain-containing protein" evidence="1">
    <location>
        <begin position="29"/>
        <end position="197"/>
    </location>
</feature>
<dbReference type="EMBL" id="LT629701">
    <property type="protein sequence ID" value="SDM90926.1"/>
    <property type="molecule type" value="Genomic_DNA"/>
</dbReference>
<accession>A0A1G9X3A4</accession>
<evidence type="ECO:0008006" key="4">
    <source>
        <dbReference type="Google" id="ProtNLM"/>
    </source>
</evidence>
<proteinExistence type="predicted"/>
<feature type="signal peptide" evidence="1">
    <location>
        <begin position="1"/>
        <end position="28"/>
    </location>
</feature>
<dbReference type="AlphaFoldDB" id="A0A1G9X3A4"/>
<evidence type="ECO:0000313" key="2">
    <source>
        <dbReference type="EMBL" id="SDM90926.1"/>
    </source>
</evidence>
<evidence type="ECO:0000313" key="3">
    <source>
        <dbReference type="Proteomes" id="UP000183376"/>
    </source>
</evidence>
<dbReference type="Proteomes" id="UP000183376">
    <property type="component" value="Chromosome I"/>
</dbReference>
<dbReference type="Pfam" id="PF12079">
    <property type="entry name" value="DUF3558"/>
    <property type="match status" value="1"/>
</dbReference>
<keyword evidence="3" id="KW-1185">Reference proteome</keyword>
<keyword evidence="1" id="KW-0732">Signal</keyword>
<organism evidence="2 3">
    <name type="scientific">Allokutzneria albata</name>
    <name type="common">Kibdelosporangium albatum</name>
    <dbReference type="NCBI Taxonomy" id="211114"/>
    <lineage>
        <taxon>Bacteria</taxon>
        <taxon>Bacillati</taxon>
        <taxon>Actinomycetota</taxon>
        <taxon>Actinomycetes</taxon>
        <taxon>Pseudonocardiales</taxon>
        <taxon>Pseudonocardiaceae</taxon>
        <taxon>Allokutzneria</taxon>
    </lineage>
</organism>
<gene>
    <name evidence="2" type="ORF">SAMN04489726_3952</name>
</gene>
<dbReference type="PROSITE" id="PS51257">
    <property type="entry name" value="PROKAR_LIPOPROTEIN"/>
    <property type="match status" value="1"/>
</dbReference>
<dbReference type="STRING" id="211114.SAMN04489726_3952"/>
<protein>
    <recommendedName>
        <fullName evidence="4">DUF3558 domain-containing protein</fullName>
    </recommendedName>
</protein>
<name>A0A1G9X3A4_ALLAB</name>
<reference evidence="2 3" key="1">
    <citation type="submission" date="2016-10" db="EMBL/GenBank/DDBJ databases">
        <authorList>
            <person name="de Groot N.N."/>
        </authorList>
    </citation>
    <scope>NUCLEOTIDE SEQUENCE [LARGE SCALE GENOMIC DNA]</scope>
    <source>
        <strain evidence="2 3">DSM 44149</strain>
    </source>
</reference>
<dbReference type="RefSeq" id="WP_081900460.1">
    <property type="nucleotide sequence ID" value="NZ_JOEF01000016.1"/>
</dbReference>
<sequence length="197" mass="21398">MSMRRIRVTSLIIGAALATTLASGCTVAHVGVASPQPAPKATTSSPDRPRELKIDGFASCELLSESQRLDLQISRPPNKREDSVSKADACDFNNHTDGTSLSLYVMLKHDMEMFAPGNVNGKVRSVRVLGFPAYEIELDSREDPNQSCSVNIGVSSGQVLRGQYMRWKRQQPLPDGEVCIRATRGVELALGNILAKS</sequence>